<dbReference type="InterPro" id="IPR028171">
    <property type="entry name" value="Codanin-1_C"/>
</dbReference>
<proteinExistence type="predicted"/>
<keyword evidence="3" id="KW-1185">Reference proteome</keyword>
<dbReference type="GO" id="GO:0006325">
    <property type="term" value="P:chromatin organization"/>
    <property type="evidence" value="ECO:0007669"/>
    <property type="project" value="TreeGrafter"/>
</dbReference>
<reference evidence="4" key="2">
    <citation type="submission" date="2025-08" db="UniProtKB">
        <authorList>
            <consortium name="RefSeq"/>
        </authorList>
    </citation>
    <scope>IDENTIFICATION</scope>
</reference>
<dbReference type="PANTHER" id="PTHR28678">
    <property type="entry name" value="CODANIN-1"/>
    <property type="match status" value="1"/>
</dbReference>
<name>A0A1S3IUX8_LINAN</name>
<dbReference type="GO" id="GO:0005634">
    <property type="term" value="C:nucleus"/>
    <property type="evidence" value="ECO:0007669"/>
    <property type="project" value="TreeGrafter"/>
</dbReference>
<feature type="compositionally biased region" description="Basic residues" evidence="1">
    <location>
        <begin position="247"/>
        <end position="256"/>
    </location>
</feature>
<dbReference type="InParanoid" id="A0A1S3IUX8"/>
<dbReference type="FunCoup" id="A0A1S3IUX8">
    <property type="interactions" value="2355"/>
</dbReference>
<feature type="compositionally biased region" description="Basic and acidic residues" evidence="1">
    <location>
        <begin position="321"/>
        <end position="330"/>
    </location>
</feature>
<evidence type="ECO:0000256" key="1">
    <source>
        <dbReference type="SAM" id="MobiDB-lite"/>
    </source>
</evidence>
<feature type="compositionally biased region" description="Polar residues" evidence="1">
    <location>
        <begin position="188"/>
        <end position="200"/>
    </location>
</feature>
<dbReference type="KEGG" id="lak:106167606"/>
<sequence>MATILELVLEEKVLPFTVVRWLAKKAHQAENLDELERERSEFIPFFLNYLRDKTVHLLQNNKSACPSPAKTPTSFQNKQKPAPKVGNKSKERNNSSKRVQLFSVGPTSDRQKTSPSAFELANTSLDSPHINRSFGSSAKKETFAKDTVSGLEFRRLDDSNASFDNPSVFKGQEEHNSPEVYGKRNKNSRSTPVHSTPDSYSRSKHKHSLGDFLISPETEGRKKKSPFSGNRNNNNENSPSPVSQRRSGGKGKSHKQRYSDVDRNPPKLPGFSLTDAEDFPTLTCNSQSQSKPRRITPTPVNQDIKRATNTLFTSAPALSPVKEKEKEKNAGPRRVPLLKLDDFRESLKEENAKRNEVASNGTECNTFTTPSKSRSGITSFTPNKTPSKYSMERQASIVEITVAEPCNVTFRDKLHLIAEVYSGCLEEHLVPSITVELYFIMQLLTARGVDLEIAKSMGNLDWDETSYFHSVHNAVYFAVVVLELQIRLVQYLDKGTLKLLSENQRIEDFSVQLKTQLTNIYEESSVEPMSVFYASPIGGVSFQVDTDNRKNFPSDKAFHLFKKQRDIFYELVREWEENHLDVSWSLSQLHGHRIRSLVSCPVDLVNHIHFARLFQAQLIAMCKGVGTLKSQDEDTNIALLSQLKRSNPEKFKKLQERFTTPTTHLGPCPPPSFPGCQEFFRDFIVAAESHVFNQHLIDGMAAKIKELINSTLSDHEDEVGTETKTNQQDKDVFSSCLLTLRLLGKFLGFIVFLPYRTPEPLPETLEMTYVAMRSQVPCPLDVYQEIQLACVEGRLVLTVPWVVEFLSMMDSLAPRLQYYSSVCKLLMQIHRCFAASFLERYSLNSFLTVVVLGWLFQLPQFPEELFFTDLDSLDCYNKDQNLDSLELVDHPLMYTCCPYLGELRSLLIDFAVGGSTKQNNIRKITPIAAECEDEDTGINEKQLQLQLEENFFHNHPASLKRTVEFVADRVASIHIKKFRSQELPRFISIGIGAVGGMLSGTGSGSPDNRLKTRLEQQVLEVARNLMQTARNDIVSSFTAYCQQKTEAILPMLLPDDTVPQVLAVSMQISARLALEKVTHWSQAHLTTNMLNKEMTSELDKLVRSMASGLDSPVRPVKGEKTVQVVHGNPAIVVQTKDVCAVSETINMLKDFVRDLVLEKDGVSYQRMLKLLRQTKDTFFGTANIFPLAYKTVALLWLDLAVSCAIFKPPYITEESLGDLTALWQGPLKQHTSFCQVICAKYVHLLMTKSKVLQESWNQYAFLLRHLLNQELLTWADVKEAGLKLLQHNLPKDCLELFAACICDSCKVFSEDKTMGTIDCLELLNSLDQECANCSSVTIQAVKDCISIISEQQLLQDTKCTTEKMAEIADIGATTGNTLHDTLHPKDEKHQPKIMADEQEQNKNPIKVECDCVHTEKYCQKCTLCFNKENQTEISSCDKKILPKVDSMQVKIAGI</sequence>
<feature type="compositionally biased region" description="Polar residues" evidence="1">
    <location>
        <begin position="357"/>
        <end position="387"/>
    </location>
</feature>
<feature type="domain" description="Codanin-1 C-terminal" evidence="2">
    <location>
        <begin position="883"/>
        <end position="987"/>
    </location>
</feature>
<feature type="compositionally biased region" description="Polar residues" evidence="1">
    <location>
        <begin position="105"/>
        <end position="126"/>
    </location>
</feature>
<dbReference type="GeneID" id="106167606"/>
<evidence type="ECO:0000259" key="2">
    <source>
        <dbReference type="Pfam" id="PF15296"/>
    </source>
</evidence>
<reference evidence="4" key="1">
    <citation type="journal article" date="2015" name="Nat. Commun.">
        <title>The Lingula genome provides insights into brachiopod evolution and the origin of phosphate biomineralization.</title>
        <authorList>
            <person name="Luo Y.J."/>
            <person name="Takeuchi T."/>
            <person name="Koyanagi R."/>
            <person name="Yamada L."/>
            <person name="Kanda M."/>
            <person name="Khalturina M."/>
            <person name="Fujie M."/>
            <person name="Yamasaki S.I."/>
            <person name="Endo K."/>
            <person name="Satoh N."/>
        </authorList>
    </citation>
    <scope>NUCLEOTIDE SEQUENCE</scope>
</reference>
<dbReference type="Pfam" id="PF15296">
    <property type="entry name" value="Codanin-1_C"/>
    <property type="match status" value="1"/>
</dbReference>
<dbReference type="PANTHER" id="PTHR28678:SF1">
    <property type="entry name" value="CODANIN-1"/>
    <property type="match status" value="1"/>
</dbReference>
<dbReference type="OrthoDB" id="20982at2759"/>
<accession>A0A1S3IUX8</accession>
<dbReference type="Proteomes" id="UP000085678">
    <property type="component" value="Unplaced"/>
</dbReference>
<evidence type="ECO:0000313" key="4">
    <source>
        <dbReference type="RefSeq" id="XP_013401878.1"/>
    </source>
</evidence>
<evidence type="ECO:0000313" key="3">
    <source>
        <dbReference type="Proteomes" id="UP000085678"/>
    </source>
</evidence>
<feature type="region of interest" description="Disordered" evidence="1">
    <location>
        <begin position="62"/>
        <end position="134"/>
    </location>
</feature>
<organism evidence="3 4">
    <name type="scientific">Lingula anatina</name>
    <name type="common">Brachiopod</name>
    <name type="synonym">Lingula unguis</name>
    <dbReference type="NCBI Taxonomy" id="7574"/>
    <lineage>
        <taxon>Eukaryota</taxon>
        <taxon>Metazoa</taxon>
        <taxon>Spiralia</taxon>
        <taxon>Lophotrochozoa</taxon>
        <taxon>Brachiopoda</taxon>
        <taxon>Linguliformea</taxon>
        <taxon>Lingulata</taxon>
        <taxon>Lingulida</taxon>
        <taxon>Linguloidea</taxon>
        <taxon>Lingulidae</taxon>
        <taxon>Lingula</taxon>
    </lineage>
</organism>
<dbReference type="RefSeq" id="XP_013401878.1">
    <property type="nucleotide sequence ID" value="XM_013546424.1"/>
</dbReference>
<gene>
    <name evidence="4" type="primary">LOC106167606</name>
</gene>
<feature type="region of interest" description="Disordered" evidence="1">
    <location>
        <begin position="351"/>
        <end position="387"/>
    </location>
</feature>
<feature type="compositionally biased region" description="Low complexity" evidence="1">
    <location>
        <begin position="226"/>
        <end position="243"/>
    </location>
</feature>
<protein>
    <submittedName>
        <fullName evidence="4">Codanin-1</fullName>
    </submittedName>
</protein>
<dbReference type="InterPro" id="IPR040031">
    <property type="entry name" value="Codanin-1"/>
</dbReference>
<feature type="compositionally biased region" description="Polar residues" evidence="1">
    <location>
        <begin position="62"/>
        <end position="79"/>
    </location>
</feature>
<feature type="region of interest" description="Disordered" evidence="1">
    <location>
        <begin position="158"/>
        <end position="331"/>
    </location>
</feature>